<dbReference type="PANTHER" id="PTHR33734">
    <property type="entry name" value="LYSM DOMAIN-CONTAINING GPI-ANCHORED PROTEIN 2"/>
    <property type="match status" value="1"/>
</dbReference>
<evidence type="ECO:0000313" key="5">
    <source>
        <dbReference type="EMBL" id="RUT77691.1"/>
    </source>
</evidence>
<protein>
    <submittedName>
        <fullName evidence="5">LysM peptidoglycan-binding domain-containing protein</fullName>
    </submittedName>
</protein>
<dbReference type="PROSITE" id="PS51782">
    <property type="entry name" value="LYSM"/>
    <property type="match status" value="3"/>
</dbReference>
<reference evidence="5 6" key="1">
    <citation type="submission" date="2018-11" db="EMBL/GenBank/DDBJ databases">
        <title>Parancylomarina longa gen. nov., sp. nov., isolated from sediments of southern Okinawa.</title>
        <authorList>
            <person name="Fu T."/>
        </authorList>
    </citation>
    <scope>NUCLEOTIDE SEQUENCE [LARGE SCALE GENOMIC DNA]</scope>
    <source>
        <strain evidence="5 6">T3-2 S1-C</strain>
    </source>
</reference>
<evidence type="ECO:0000259" key="4">
    <source>
        <dbReference type="PROSITE" id="PS51782"/>
    </source>
</evidence>
<dbReference type="CDD" id="cd00118">
    <property type="entry name" value="LysM"/>
    <property type="match status" value="2"/>
</dbReference>
<name>A0A434ATD5_9BACT</name>
<evidence type="ECO:0000256" key="1">
    <source>
        <dbReference type="ARBA" id="ARBA00010062"/>
    </source>
</evidence>
<feature type="transmembrane region" description="Helical" evidence="3">
    <location>
        <begin position="60"/>
        <end position="77"/>
    </location>
</feature>
<gene>
    <name evidence="5" type="ORF">DLK05_12250</name>
</gene>
<keyword evidence="3" id="KW-0812">Transmembrane</keyword>
<feature type="domain" description="LysM" evidence="4">
    <location>
        <begin position="164"/>
        <end position="207"/>
    </location>
</feature>
<dbReference type="Gene3D" id="3.10.350.10">
    <property type="entry name" value="LysM domain"/>
    <property type="match status" value="3"/>
</dbReference>
<accession>A0A434ATD5</accession>
<keyword evidence="2" id="KW-0732">Signal</keyword>
<dbReference type="InterPro" id="IPR036779">
    <property type="entry name" value="LysM_dom_sf"/>
</dbReference>
<dbReference type="PANTHER" id="PTHR33734:SF22">
    <property type="entry name" value="MEMBRANE-BOUND LYTIC MUREIN TRANSGLYCOSYLASE D"/>
    <property type="match status" value="1"/>
</dbReference>
<dbReference type="EMBL" id="RJJX01000017">
    <property type="protein sequence ID" value="RUT77691.1"/>
    <property type="molecule type" value="Genomic_DNA"/>
</dbReference>
<evidence type="ECO:0000256" key="2">
    <source>
        <dbReference type="ARBA" id="ARBA00022729"/>
    </source>
</evidence>
<feature type="domain" description="LysM" evidence="4">
    <location>
        <begin position="230"/>
        <end position="274"/>
    </location>
</feature>
<evidence type="ECO:0000313" key="6">
    <source>
        <dbReference type="Proteomes" id="UP000282985"/>
    </source>
</evidence>
<dbReference type="InterPro" id="IPR028082">
    <property type="entry name" value="Peripla_BP_I"/>
</dbReference>
<dbReference type="InterPro" id="IPR028081">
    <property type="entry name" value="Leu-bd"/>
</dbReference>
<dbReference type="AlphaFoldDB" id="A0A434ATD5"/>
<keyword evidence="3" id="KW-0472">Membrane</keyword>
<dbReference type="Gene3D" id="3.40.50.2300">
    <property type="match status" value="2"/>
</dbReference>
<feature type="domain" description="LysM" evidence="4">
    <location>
        <begin position="99"/>
        <end position="142"/>
    </location>
</feature>
<dbReference type="SUPFAM" id="SSF53822">
    <property type="entry name" value="Periplasmic binding protein-like I"/>
    <property type="match status" value="1"/>
</dbReference>
<dbReference type="SMART" id="SM00257">
    <property type="entry name" value="LysM"/>
    <property type="match status" value="3"/>
</dbReference>
<dbReference type="InterPro" id="IPR018392">
    <property type="entry name" value="LysM"/>
</dbReference>
<keyword evidence="6" id="KW-1185">Reference proteome</keyword>
<dbReference type="Proteomes" id="UP000282985">
    <property type="component" value="Unassembled WGS sequence"/>
</dbReference>
<dbReference type="Pfam" id="PF01476">
    <property type="entry name" value="LysM"/>
    <property type="match status" value="3"/>
</dbReference>
<dbReference type="OrthoDB" id="2149800at2"/>
<dbReference type="Pfam" id="PF13458">
    <property type="entry name" value="Peripla_BP_6"/>
    <property type="match status" value="1"/>
</dbReference>
<organism evidence="5 6">
    <name type="scientific">Ancylomarina longa</name>
    <dbReference type="NCBI Taxonomy" id="2487017"/>
    <lineage>
        <taxon>Bacteria</taxon>
        <taxon>Pseudomonadati</taxon>
        <taxon>Bacteroidota</taxon>
        <taxon>Bacteroidia</taxon>
        <taxon>Marinilabiliales</taxon>
        <taxon>Marinifilaceae</taxon>
        <taxon>Ancylomarina</taxon>
    </lineage>
</organism>
<sequence>MKINKHIKELNESKLHASNFDFFMASKLTDILISKLTLVFLLSIILNYKQLKNKYLMNCFFRSILFFCFLIGSVGIANSQNLSVELSKNKVVVGGETYFMHLVKEKQTLFSISKAYGVELSLIMRVNRKSDPNVKVGEVLRIPVLKSIALDDPSISEKNNDLFEYYIVKEGDTLYSISQKYGVDIKTIIQNNPGLNTNLVLGSVVRIPKSLQQKKEELHVVVPKPDKKYFYYVIKKGDTEYSISKQFFMKLRKFRKLNPSVKKKTLKIGSWVRIPRYLVPEEYFKIPEVKKDTISDLSNVMDTMMEVKPKPEYLAQNKIRIGLFLPLYLETNDTINQIRTYKDTIPVVLEREPRLIYSKSRNFIRFYQGVLAAIDSIEKEGISVDLHVFDTERSVERVQQIISRITYTDFDYFIGPVYQNTFSPVAKLAQQKGIPIISPLSSQNQELKTNPFVFQLNTSVESVCDKMSDYVCDDFDMKNIIVVHPERYKHLKEYKVVEDVERNLFESGKYWLNDQISYKKISFEEYGLYGIERILCDSCENVIILPINNQPLVENIITNLNVLSQRFAIRLVGFSKWQRFNSLDPELLYHLNFTMFSPYFVDYKSSWVNSFITNYRDKYLCEPNDFSYSGYDICTYFSKGISKFGKDFMEHINDMDRNMLLQSNYYFKRVNAFGGFENNGFHFLNYSRDFKIRHLITEPEKRNEEIDYIQKAFNY</sequence>
<evidence type="ECO:0000256" key="3">
    <source>
        <dbReference type="SAM" id="Phobius"/>
    </source>
</evidence>
<keyword evidence="3" id="KW-1133">Transmembrane helix</keyword>
<comment type="caution">
    <text evidence="5">The sequence shown here is derived from an EMBL/GenBank/DDBJ whole genome shotgun (WGS) entry which is preliminary data.</text>
</comment>
<dbReference type="CDD" id="cd06268">
    <property type="entry name" value="PBP1_ABC_transporter_LIVBP-like"/>
    <property type="match status" value="1"/>
</dbReference>
<proteinExistence type="inferred from homology"/>
<feature type="transmembrane region" description="Helical" evidence="3">
    <location>
        <begin position="31"/>
        <end position="48"/>
    </location>
</feature>
<dbReference type="SUPFAM" id="SSF54106">
    <property type="entry name" value="LysM domain"/>
    <property type="match status" value="3"/>
</dbReference>
<comment type="similarity">
    <text evidence="1">Belongs to the leucine-binding protein family.</text>
</comment>